<keyword evidence="2" id="KW-0812">Transmembrane</keyword>
<accession>A0A4S9D811</accession>
<reference evidence="3" key="1">
    <citation type="submission" date="2018-10" db="EMBL/GenBank/DDBJ databases">
        <title>Fifty Aureobasidium pullulans genomes reveal a recombining polyextremotolerant generalist.</title>
        <authorList>
            <person name="Gostincar C."/>
            <person name="Turk M."/>
            <person name="Zajc J."/>
            <person name="Gunde-Cimerman N."/>
        </authorList>
    </citation>
    <scope>NUCLEOTIDE SEQUENCE [LARGE SCALE GENOMIC DNA]</scope>
    <source>
        <strain evidence="3">EXF-10085</strain>
    </source>
</reference>
<dbReference type="AlphaFoldDB" id="A0A4S9D811"/>
<sequence>MPSIPPPASISSEDLWETATVVEEGQEDEHLLQKYGHFSSERTDKKTDHRATPSSLRTDHVKRRRIIIGACLGSFSFMILFGFGAGMLVA</sequence>
<feature type="compositionally biased region" description="Basic and acidic residues" evidence="1">
    <location>
        <begin position="39"/>
        <end position="51"/>
    </location>
</feature>
<feature type="transmembrane region" description="Helical" evidence="2">
    <location>
        <begin position="66"/>
        <end position="89"/>
    </location>
</feature>
<proteinExistence type="predicted"/>
<organism evidence="3">
    <name type="scientific">Aureobasidium pullulans</name>
    <name type="common">Black yeast</name>
    <name type="synonym">Pullularia pullulans</name>
    <dbReference type="NCBI Taxonomy" id="5580"/>
    <lineage>
        <taxon>Eukaryota</taxon>
        <taxon>Fungi</taxon>
        <taxon>Dikarya</taxon>
        <taxon>Ascomycota</taxon>
        <taxon>Pezizomycotina</taxon>
        <taxon>Dothideomycetes</taxon>
        <taxon>Dothideomycetidae</taxon>
        <taxon>Dothideales</taxon>
        <taxon>Saccotheciaceae</taxon>
        <taxon>Aureobasidium</taxon>
    </lineage>
</organism>
<dbReference type="EMBL" id="QZAS01000004">
    <property type="protein sequence ID" value="THX16246.1"/>
    <property type="molecule type" value="Genomic_DNA"/>
</dbReference>
<gene>
    <name evidence="3" type="ORF">D6D13_01611</name>
</gene>
<name>A0A4S9D811_AURPU</name>
<evidence type="ECO:0000313" key="3">
    <source>
        <dbReference type="EMBL" id="THX16246.1"/>
    </source>
</evidence>
<comment type="caution">
    <text evidence="3">The sequence shown here is derived from an EMBL/GenBank/DDBJ whole genome shotgun (WGS) entry which is preliminary data.</text>
</comment>
<evidence type="ECO:0000256" key="1">
    <source>
        <dbReference type="SAM" id="MobiDB-lite"/>
    </source>
</evidence>
<feature type="region of interest" description="Disordered" evidence="1">
    <location>
        <begin position="36"/>
        <end position="57"/>
    </location>
</feature>
<evidence type="ECO:0000256" key="2">
    <source>
        <dbReference type="SAM" id="Phobius"/>
    </source>
</evidence>
<keyword evidence="2" id="KW-0472">Membrane</keyword>
<keyword evidence="2" id="KW-1133">Transmembrane helix</keyword>
<protein>
    <submittedName>
        <fullName evidence="3">Uncharacterized protein</fullName>
    </submittedName>
</protein>